<dbReference type="RefSeq" id="WP_319886874.1">
    <property type="nucleotide sequence ID" value="NZ_JAWZVU010000169.1"/>
</dbReference>
<evidence type="ECO:0000313" key="4">
    <source>
        <dbReference type="Proteomes" id="UP001277183"/>
    </source>
</evidence>
<keyword evidence="2" id="KW-0472">Membrane</keyword>
<evidence type="ECO:0000256" key="1">
    <source>
        <dbReference type="RuleBase" id="RU003942"/>
    </source>
</evidence>
<dbReference type="Gene3D" id="1.10.3730.20">
    <property type="match status" value="1"/>
</dbReference>
<comment type="similarity">
    <text evidence="1">Belongs to the drug/metabolite transporter (DMT) superfamily. Small multidrug resistance (SMR) (TC 2.A.7.1) family.</text>
</comment>
<organism evidence="3 4">
    <name type="scientific">Aeromonas caviae</name>
    <name type="common">Aeromonas punctata</name>
    <dbReference type="NCBI Taxonomy" id="648"/>
    <lineage>
        <taxon>Bacteria</taxon>
        <taxon>Pseudomonadati</taxon>
        <taxon>Pseudomonadota</taxon>
        <taxon>Gammaproteobacteria</taxon>
        <taxon>Aeromonadales</taxon>
        <taxon>Aeromonadaceae</taxon>
        <taxon>Aeromonas</taxon>
    </lineage>
</organism>
<feature type="transmembrane region" description="Helical" evidence="2">
    <location>
        <begin position="37"/>
        <end position="58"/>
    </location>
</feature>
<feature type="transmembrane region" description="Helical" evidence="2">
    <location>
        <begin position="6"/>
        <end position="25"/>
    </location>
</feature>
<dbReference type="InterPro" id="IPR045324">
    <property type="entry name" value="Small_multidrug_res"/>
</dbReference>
<comment type="subcellular location">
    <subcellularLocation>
        <location evidence="1">Cell membrane</location>
        <topology evidence="1">Multi-pass membrane protein</topology>
    </subcellularLocation>
</comment>
<comment type="caution">
    <text evidence="3">The sequence shown here is derived from an EMBL/GenBank/DDBJ whole genome shotgun (WGS) entry which is preliminary data.</text>
</comment>
<dbReference type="Proteomes" id="UP001277183">
    <property type="component" value="Unassembled WGS sequence"/>
</dbReference>
<sequence>MNPLMWNPWLVLLLAGLFEIGWPLGLKLGAINVAMRYVGPAIAVACMAASGFFLWLSLKHIPT</sequence>
<dbReference type="GO" id="GO:0005886">
    <property type="term" value="C:plasma membrane"/>
    <property type="evidence" value="ECO:0007669"/>
    <property type="project" value="UniProtKB-SubCell"/>
</dbReference>
<keyword evidence="1 2" id="KW-0812">Transmembrane</keyword>
<name>A0AAW9F3X5_AERCA</name>
<gene>
    <name evidence="3" type="ORF">SJS77_20410</name>
</gene>
<dbReference type="GO" id="GO:0022857">
    <property type="term" value="F:transmembrane transporter activity"/>
    <property type="evidence" value="ECO:0007669"/>
    <property type="project" value="InterPro"/>
</dbReference>
<dbReference type="AlphaFoldDB" id="A0AAW9F3X5"/>
<dbReference type="Pfam" id="PF00893">
    <property type="entry name" value="Multi_Drug_Res"/>
    <property type="match status" value="1"/>
</dbReference>
<protein>
    <submittedName>
        <fullName evidence="3">SMR family transporter</fullName>
    </submittedName>
</protein>
<reference evidence="3" key="1">
    <citation type="submission" date="2023-11" db="EMBL/GenBank/DDBJ databases">
        <title>WGS of Aeromonas in Northern Israel.</title>
        <authorList>
            <person name="Hershko Y."/>
        </authorList>
    </citation>
    <scope>NUCLEOTIDE SEQUENCE</scope>
    <source>
        <strain evidence="3">77416</strain>
    </source>
</reference>
<keyword evidence="2" id="KW-1133">Transmembrane helix</keyword>
<accession>A0AAW9F3X5</accession>
<evidence type="ECO:0000313" key="3">
    <source>
        <dbReference type="EMBL" id="MDX7722774.1"/>
    </source>
</evidence>
<proteinExistence type="inferred from homology"/>
<dbReference type="EMBL" id="JAWZVU010000169">
    <property type="protein sequence ID" value="MDX7722774.1"/>
    <property type="molecule type" value="Genomic_DNA"/>
</dbReference>
<evidence type="ECO:0000256" key="2">
    <source>
        <dbReference type="SAM" id="Phobius"/>
    </source>
</evidence>